<reference evidence="7" key="1">
    <citation type="submission" date="2013-04" db="EMBL/GenBank/DDBJ databases">
        <title>The Genome Sequence of Fonticula alba ATCC 38817.</title>
        <authorList>
            <consortium name="The Broad Institute Genomics Platform"/>
            <person name="Russ C."/>
            <person name="Cuomo C."/>
            <person name="Burger G."/>
            <person name="Gray M.W."/>
            <person name="Holland P.W.H."/>
            <person name="King N."/>
            <person name="Lang F.B.F."/>
            <person name="Roger A.J."/>
            <person name="Ruiz-Trillo I."/>
            <person name="Brown M."/>
            <person name="Walker B."/>
            <person name="Young S."/>
            <person name="Zeng Q."/>
            <person name="Gargeya S."/>
            <person name="Fitzgerald M."/>
            <person name="Haas B."/>
            <person name="Abouelleil A."/>
            <person name="Allen A.W."/>
            <person name="Alvarado L."/>
            <person name="Arachchi H.M."/>
            <person name="Berlin A.M."/>
            <person name="Chapman S.B."/>
            <person name="Gainer-Dewar J."/>
            <person name="Goldberg J."/>
            <person name="Griggs A."/>
            <person name="Gujja S."/>
            <person name="Hansen M."/>
            <person name="Howarth C."/>
            <person name="Imamovic A."/>
            <person name="Ireland A."/>
            <person name="Larimer J."/>
            <person name="McCowan C."/>
            <person name="Murphy C."/>
            <person name="Pearson M."/>
            <person name="Poon T.W."/>
            <person name="Priest M."/>
            <person name="Roberts A."/>
            <person name="Saif S."/>
            <person name="Shea T."/>
            <person name="Sisk P."/>
            <person name="Sykes S."/>
            <person name="Wortman J."/>
            <person name="Nusbaum C."/>
            <person name="Birren B."/>
        </authorList>
    </citation>
    <scope>NUCLEOTIDE SEQUENCE [LARGE SCALE GENOMIC DNA]</scope>
    <source>
        <strain evidence="7">ATCC 38817</strain>
    </source>
</reference>
<name>A0A058ZGI1_FONAL</name>
<dbReference type="eggNOG" id="KOG1940">
    <property type="taxonomic scope" value="Eukaryota"/>
</dbReference>
<dbReference type="InterPro" id="IPR037274">
    <property type="entry name" value="Znf_CHY_sf"/>
</dbReference>
<dbReference type="OrthoDB" id="411372at2759"/>
<dbReference type="GO" id="GO:0045041">
    <property type="term" value="P:protein import into mitochondrial intermembrane space"/>
    <property type="evidence" value="ECO:0007669"/>
    <property type="project" value="TreeGrafter"/>
</dbReference>
<evidence type="ECO:0000256" key="3">
    <source>
        <dbReference type="ARBA" id="ARBA00022833"/>
    </source>
</evidence>
<dbReference type="PANTHER" id="PTHR28082:SF2">
    <property type="entry name" value="CHY-TYPE DOMAIN-CONTAINING PROTEIN"/>
    <property type="match status" value="1"/>
</dbReference>
<dbReference type="RefSeq" id="XP_009492772.1">
    <property type="nucleotide sequence ID" value="XM_009494497.1"/>
</dbReference>
<gene>
    <name evidence="7" type="ORF">H696_00617</name>
</gene>
<sequence length="110" mass="12931">MCVHILNAQVSIRAPCCKKKWFDCAECHAAVSNHELHRSTEMVFACKKCRKVFRKDLSEYEEADEFCPHCDNQYIIPAKTPMAGIGLEGDDPRLVRDDRQRDRRQEDRYR</sequence>
<evidence type="ECO:0000256" key="5">
    <source>
        <dbReference type="SAM" id="MobiDB-lite"/>
    </source>
</evidence>
<dbReference type="EMBL" id="KB932201">
    <property type="protein sequence ID" value="KCV73071.1"/>
    <property type="molecule type" value="Genomic_DNA"/>
</dbReference>
<evidence type="ECO:0000313" key="8">
    <source>
        <dbReference type="Proteomes" id="UP000030693"/>
    </source>
</evidence>
<feature type="compositionally biased region" description="Basic and acidic residues" evidence="5">
    <location>
        <begin position="90"/>
        <end position="110"/>
    </location>
</feature>
<keyword evidence="8" id="KW-1185">Reference proteome</keyword>
<dbReference type="InterPro" id="IPR008913">
    <property type="entry name" value="Znf_CHY"/>
</dbReference>
<dbReference type="OMA" id="CSECHFE"/>
<dbReference type="Proteomes" id="UP000030693">
    <property type="component" value="Unassembled WGS sequence"/>
</dbReference>
<feature type="domain" description="CHY-type" evidence="6">
    <location>
        <begin position="1"/>
        <end position="72"/>
    </location>
</feature>
<organism evidence="7">
    <name type="scientific">Fonticula alba</name>
    <name type="common">Slime mold</name>
    <dbReference type="NCBI Taxonomy" id="691883"/>
    <lineage>
        <taxon>Eukaryota</taxon>
        <taxon>Rotosphaerida</taxon>
        <taxon>Fonticulaceae</taxon>
        <taxon>Fonticula</taxon>
    </lineage>
</organism>
<evidence type="ECO:0000313" key="7">
    <source>
        <dbReference type="EMBL" id="KCV73071.1"/>
    </source>
</evidence>
<dbReference type="PANTHER" id="PTHR28082">
    <property type="entry name" value="ZINC FINGER PROTEIN"/>
    <property type="match status" value="1"/>
</dbReference>
<evidence type="ECO:0000256" key="1">
    <source>
        <dbReference type="ARBA" id="ARBA00022723"/>
    </source>
</evidence>
<evidence type="ECO:0000256" key="4">
    <source>
        <dbReference type="PROSITE-ProRule" id="PRU00601"/>
    </source>
</evidence>
<evidence type="ECO:0000259" key="6">
    <source>
        <dbReference type="PROSITE" id="PS51266"/>
    </source>
</evidence>
<dbReference type="GO" id="GO:0005758">
    <property type="term" value="C:mitochondrial intermembrane space"/>
    <property type="evidence" value="ECO:0007669"/>
    <property type="project" value="TreeGrafter"/>
</dbReference>
<keyword evidence="1" id="KW-0479">Metal-binding</keyword>
<dbReference type="PROSITE" id="PS51266">
    <property type="entry name" value="ZF_CHY"/>
    <property type="match status" value="1"/>
</dbReference>
<dbReference type="SUPFAM" id="SSF161219">
    <property type="entry name" value="CHY zinc finger-like"/>
    <property type="match status" value="1"/>
</dbReference>
<dbReference type="STRING" id="691883.A0A058ZGI1"/>
<keyword evidence="3" id="KW-0862">Zinc</keyword>
<accession>A0A058ZGI1</accession>
<dbReference type="Pfam" id="PF05495">
    <property type="entry name" value="zf-CHY"/>
    <property type="match status" value="1"/>
</dbReference>
<protein>
    <recommendedName>
        <fullName evidence="6">CHY-type domain-containing protein</fullName>
    </recommendedName>
</protein>
<dbReference type="AlphaFoldDB" id="A0A058ZGI1"/>
<feature type="region of interest" description="Disordered" evidence="5">
    <location>
        <begin position="85"/>
        <end position="110"/>
    </location>
</feature>
<dbReference type="GeneID" id="20525342"/>
<proteinExistence type="predicted"/>
<keyword evidence="2 4" id="KW-0863">Zinc-finger</keyword>
<dbReference type="InterPro" id="IPR052604">
    <property type="entry name" value="Mito_Tim_assembly_helper"/>
</dbReference>
<dbReference type="GO" id="GO:0008270">
    <property type="term" value="F:zinc ion binding"/>
    <property type="evidence" value="ECO:0007669"/>
    <property type="project" value="UniProtKB-KW"/>
</dbReference>
<evidence type="ECO:0000256" key="2">
    <source>
        <dbReference type="ARBA" id="ARBA00022771"/>
    </source>
</evidence>